<reference evidence="4" key="1">
    <citation type="submission" date="2010-02" db="EMBL/GenBank/DDBJ databases">
        <title>Complete sequence of Ferroglobus placidus DSM 10642.</title>
        <authorList>
            <consortium name="US DOE Joint Genome Institute"/>
            <person name="Lucas S."/>
            <person name="Copeland A."/>
            <person name="Lapidus A."/>
            <person name="Cheng J.-F."/>
            <person name="Bruce D."/>
            <person name="Goodwin L."/>
            <person name="Pitluck S."/>
            <person name="Saunders E."/>
            <person name="Brettin T."/>
            <person name="Detter J.C."/>
            <person name="Han C."/>
            <person name="Tapia R."/>
            <person name="Larimer F."/>
            <person name="Land M."/>
            <person name="Hauser L."/>
            <person name="Kyrpides N."/>
            <person name="Ivanova N."/>
            <person name="Holmes D."/>
            <person name="Lovley D."/>
            <person name="Kyrpides N."/>
            <person name="Anderson I.J."/>
            <person name="Woyke T."/>
        </authorList>
    </citation>
    <scope>NUCLEOTIDE SEQUENCE [LARGE SCALE GENOMIC DNA]</scope>
    <source>
        <strain evidence="4">DSM 10642 / AEDII12DO</strain>
    </source>
</reference>
<evidence type="ECO:0000256" key="2">
    <source>
        <dbReference type="SAM" id="Phobius"/>
    </source>
</evidence>
<evidence type="ECO:0000313" key="3">
    <source>
        <dbReference type="EMBL" id="ADC65784.1"/>
    </source>
</evidence>
<dbReference type="GeneID" id="8779160"/>
<dbReference type="InterPro" id="IPR003784">
    <property type="entry name" value="BioY"/>
</dbReference>
<dbReference type="Pfam" id="PF02632">
    <property type="entry name" value="BioY"/>
    <property type="match status" value="1"/>
</dbReference>
<dbReference type="OrthoDB" id="50443at2157"/>
<dbReference type="GO" id="GO:0005886">
    <property type="term" value="C:plasma membrane"/>
    <property type="evidence" value="ECO:0007669"/>
    <property type="project" value="UniProtKB-SubCell"/>
</dbReference>
<proteinExistence type="inferred from homology"/>
<feature type="transmembrane region" description="Helical" evidence="2">
    <location>
        <begin position="84"/>
        <end position="102"/>
    </location>
</feature>
<feature type="transmembrane region" description="Helical" evidence="2">
    <location>
        <begin position="163"/>
        <end position="189"/>
    </location>
</feature>
<keyword evidence="1" id="KW-1003">Cell membrane</keyword>
<comment type="similarity">
    <text evidence="1">Belongs to the BioY family.</text>
</comment>
<dbReference type="PIRSF" id="PIRSF016661">
    <property type="entry name" value="BioY"/>
    <property type="match status" value="1"/>
</dbReference>
<dbReference type="RefSeq" id="WP_012966124.1">
    <property type="nucleotide sequence ID" value="NC_013849.1"/>
</dbReference>
<feature type="transmembrane region" description="Helical" evidence="2">
    <location>
        <begin position="114"/>
        <end position="134"/>
    </location>
</feature>
<dbReference type="STRING" id="589924.Ferp_1636"/>
<keyword evidence="2" id="KW-0812">Transmembrane</keyword>
<evidence type="ECO:0000313" key="4">
    <source>
        <dbReference type="Proteomes" id="UP000002613"/>
    </source>
</evidence>
<dbReference type="HOGENOM" id="CLU_077931_3_0_2"/>
<keyword evidence="1 2" id="KW-0472">Membrane</keyword>
<dbReference type="Gene3D" id="1.10.1760.20">
    <property type="match status" value="1"/>
</dbReference>
<reference evidence="3 4" key="2">
    <citation type="journal article" date="2011" name="Stand. Genomic Sci.">
        <title>Complete genome sequence of Ferroglobus placidus AEDII12DO.</title>
        <authorList>
            <person name="Anderson I."/>
            <person name="Risso C."/>
            <person name="Holmes D."/>
            <person name="Lucas S."/>
            <person name="Copeland A."/>
            <person name="Lapidus A."/>
            <person name="Cheng J.F."/>
            <person name="Bruce D."/>
            <person name="Goodwin L."/>
            <person name="Pitluck S."/>
            <person name="Saunders E."/>
            <person name="Brettin T."/>
            <person name="Detter J.C."/>
            <person name="Han C."/>
            <person name="Tapia R."/>
            <person name="Larimer F."/>
            <person name="Land M."/>
            <person name="Hauser L."/>
            <person name="Woyke T."/>
            <person name="Lovley D."/>
            <person name="Kyrpides N."/>
            <person name="Ivanova N."/>
        </authorList>
    </citation>
    <scope>NUCLEOTIDE SEQUENCE [LARGE SCALE GENOMIC DNA]</scope>
    <source>
        <strain evidence="4">DSM 10642 / AEDII12DO</strain>
    </source>
</reference>
<dbReference type="eggNOG" id="arCOG02986">
    <property type="taxonomic scope" value="Archaea"/>
</dbReference>
<dbReference type="GO" id="GO:0015225">
    <property type="term" value="F:biotin transmembrane transporter activity"/>
    <property type="evidence" value="ECO:0007669"/>
    <property type="project" value="UniProtKB-UniRule"/>
</dbReference>
<dbReference type="Proteomes" id="UP000002613">
    <property type="component" value="Chromosome"/>
</dbReference>
<comment type="subcellular location">
    <subcellularLocation>
        <location evidence="1">Cell membrane</location>
        <topology evidence="1">Multi-pass membrane protein</topology>
    </subcellularLocation>
</comment>
<evidence type="ECO:0000256" key="1">
    <source>
        <dbReference type="PIRNR" id="PIRNR016661"/>
    </source>
</evidence>
<dbReference type="KEGG" id="fpl:Ferp_1636"/>
<dbReference type="PANTHER" id="PTHR34295:SF1">
    <property type="entry name" value="BIOTIN TRANSPORTER BIOY"/>
    <property type="match status" value="1"/>
</dbReference>
<sequence>MVDYKKVSFIIASALIIAASAQINFKLGPVPYTMQNFGVMLAGFLLGKQGFLAVILYLALIALGLPFAAGGGGLGVLLGPTSGFLYGFVISALLAGIFREVIWKKGDRREIVLLWLSTFLASIPIYLLGFIVFYKFALANEKLLAWAEKAAEFFGFESTSPAVLLFFSTVLIFIPQDFFVDHLLAVLVFKYVWEMLRERGVEVDRA</sequence>
<name>D3RZ71_FERPA</name>
<organism evidence="3 4">
    <name type="scientific">Ferroglobus placidus (strain DSM 10642 / AEDII12DO)</name>
    <dbReference type="NCBI Taxonomy" id="589924"/>
    <lineage>
        <taxon>Archaea</taxon>
        <taxon>Methanobacteriati</taxon>
        <taxon>Methanobacteriota</taxon>
        <taxon>Archaeoglobi</taxon>
        <taxon>Archaeoglobales</taxon>
        <taxon>Archaeoglobaceae</taxon>
        <taxon>Ferroglobus</taxon>
    </lineage>
</organism>
<keyword evidence="1" id="KW-0813">Transport</keyword>
<gene>
    <name evidence="3" type="ordered locus">Ferp_1636</name>
</gene>
<keyword evidence="2" id="KW-1133">Transmembrane helix</keyword>
<dbReference type="PaxDb" id="589924-Ferp_1636"/>
<dbReference type="EMBL" id="CP001899">
    <property type="protein sequence ID" value="ADC65784.1"/>
    <property type="molecule type" value="Genomic_DNA"/>
</dbReference>
<accession>D3RZ71</accession>
<protein>
    <submittedName>
        <fullName evidence="3">BioY protein</fullName>
    </submittedName>
</protein>
<dbReference type="PANTHER" id="PTHR34295">
    <property type="entry name" value="BIOTIN TRANSPORTER BIOY"/>
    <property type="match status" value="1"/>
</dbReference>
<keyword evidence="4" id="KW-1185">Reference proteome</keyword>
<dbReference type="AlphaFoldDB" id="D3RZ71"/>